<sequence length="282" mass="33058">MYDRLYLIVVRAKIPIAKRFQELKGIPQIGLEVQARHRLFHPKSLTYRDTVLIANYYPQSHFLGMLQKTIPSLTVKTPMCENAVSRGKLRAAIKRKFFEEYSKRKSILENEEKISSNYLDGYYHIKVLSENVKIANISTCLEETFAKVTNLYQREMIELHQNEELAKNTGINRKISWVDFVNYKVPISEFNFAFKHSHSPFKLFKIFPSKKNDRISMKGHKKENEKHLTKEQKKVYEKKNLNGLDNTKEELASKEQVEYKKGIKSPKIKSVKKKSLKKVVSN</sequence>
<dbReference type="RefSeq" id="XP_004179958.1">
    <property type="nucleotide sequence ID" value="XM_004179910.1"/>
</dbReference>
<keyword evidence="3" id="KW-1185">Reference proteome</keyword>
<dbReference type="AlphaFoldDB" id="I2H237"/>
<name>I2H237_HENB6</name>
<dbReference type="KEGG" id="tbl:TBLA_0C06460"/>
<evidence type="ECO:0000256" key="1">
    <source>
        <dbReference type="SAM" id="MobiDB-lite"/>
    </source>
</evidence>
<dbReference type="InParanoid" id="I2H237"/>
<organism evidence="2 3">
    <name type="scientific">Henningerozyma blattae (strain ATCC 34711 / CBS 6284 / DSM 70876 / NBRC 10599 / NRRL Y-10934 / UCD 77-7)</name>
    <name type="common">Yeast</name>
    <name type="synonym">Tetrapisispora blattae</name>
    <dbReference type="NCBI Taxonomy" id="1071380"/>
    <lineage>
        <taxon>Eukaryota</taxon>
        <taxon>Fungi</taxon>
        <taxon>Dikarya</taxon>
        <taxon>Ascomycota</taxon>
        <taxon>Saccharomycotina</taxon>
        <taxon>Saccharomycetes</taxon>
        <taxon>Saccharomycetales</taxon>
        <taxon>Saccharomycetaceae</taxon>
        <taxon>Henningerozyma</taxon>
    </lineage>
</organism>
<reference evidence="2 3" key="1">
    <citation type="journal article" date="2011" name="Proc. Natl. Acad. Sci. U.S.A.">
        <title>Evolutionary erosion of yeast sex chromosomes by mating-type switching accidents.</title>
        <authorList>
            <person name="Gordon J.L."/>
            <person name="Armisen D."/>
            <person name="Proux-Wera E."/>
            <person name="Oheigeartaigh S.S."/>
            <person name="Byrne K.P."/>
            <person name="Wolfe K.H."/>
        </authorList>
    </citation>
    <scope>NUCLEOTIDE SEQUENCE [LARGE SCALE GENOMIC DNA]</scope>
    <source>
        <strain evidence="3">ATCC 34711 / CBS 6284 / DSM 70876 / NBRC 10599 / NRRL Y-10934 / UCD 77-7</strain>
    </source>
</reference>
<gene>
    <name evidence="2" type="primary">TBLA0C06460</name>
    <name evidence="2" type="ORF">TBLA_0C06460</name>
</gene>
<feature type="region of interest" description="Disordered" evidence="1">
    <location>
        <begin position="215"/>
        <end position="240"/>
    </location>
</feature>
<protein>
    <submittedName>
        <fullName evidence="2">Uncharacterized protein</fullName>
    </submittedName>
</protein>
<dbReference type="EMBL" id="HE806318">
    <property type="protein sequence ID" value="CCH60439.1"/>
    <property type="molecule type" value="Genomic_DNA"/>
</dbReference>
<evidence type="ECO:0000313" key="3">
    <source>
        <dbReference type="Proteomes" id="UP000002866"/>
    </source>
</evidence>
<dbReference type="HOGENOM" id="CLU_987577_0_0_1"/>
<dbReference type="Proteomes" id="UP000002866">
    <property type="component" value="Chromosome 3"/>
</dbReference>
<evidence type="ECO:0000313" key="2">
    <source>
        <dbReference type="EMBL" id="CCH60439.1"/>
    </source>
</evidence>
<accession>I2H237</accession>
<proteinExistence type="predicted"/>
<dbReference type="GeneID" id="14495419"/>